<dbReference type="SUPFAM" id="SSF52821">
    <property type="entry name" value="Rhodanese/Cell cycle control phosphatase"/>
    <property type="match status" value="2"/>
</dbReference>
<dbReference type="GO" id="GO:0004792">
    <property type="term" value="F:thiosulfate-cyanide sulfurtransferase activity"/>
    <property type="evidence" value="ECO:0007669"/>
    <property type="project" value="TreeGrafter"/>
</dbReference>
<dbReference type="SMART" id="SM00450">
    <property type="entry name" value="RHOD"/>
    <property type="match status" value="2"/>
</dbReference>
<dbReference type="PANTHER" id="PTHR11364">
    <property type="entry name" value="THIOSULFATE SULFERTANSFERASE"/>
    <property type="match status" value="1"/>
</dbReference>
<keyword evidence="1" id="KW-0808">Transferase</keyword>
<name>A0A0N5AL88_9BILA</name>
<keyword evidence="3" id="KW-0732">Signal</keyword>
<evidence type="ECO:0000259" key="4">
    <source>
        <dbReference type="PROSITE" id="PS50206"/>
    </source>
</evidence>
<dbReference type="Pfam" id="PF00581">
    <property type="entry name" value="Rhodanese"/>
    <property type="match status" value="2"/>
</dbReference>
<dbReference type="InterPro" id="IPR036873">
    <property type="entry name" value="Rhodanese-like_dom_sf"/>
</dbReference>
<dbReference type="PROSITE" id="PS50206">
    <property type="entry name" value="RHODANESE_3"/>
    <property type="match status" value="2"/>
</dbReference>
<dbReference type="CDD" id="cd01448">
    <property type="entry name" value="TST_Repeat_1"/>
    <property type="match status" value="1"/>
</dbReference>
<feature type="domain" description="Rhodanese" evidence="4">
    <location>
        <begin position="90"/>
        <end position="187"/>
    </location>
</feature>
<evidence type="ECO:0000313" key="6">
    <source>
        <dbReference type="WBParaSite" id="SMUV_0000529601-mRNA-1"/>
    </source>
</evidence>
<dbReference type="InterPro" id="IPR045078">
    <property type="entry name" value="TST/MPST-like"/>
</dbReference>
<dbReference type="Proteomes" id="UP000046393">
    <property type="component" value="Unplaced"/>
</dbReference>
<keyword evidence="5" id="KW-1185">Reference proteome</keyword>
<dbReference type="AlphaFoldDB" id="A0A0N5AL88"/>
<dbReference type="GO" id="GO:0005739">
    <property type="term" value="C:mitochondrion"/>
    <property type="evidence" value="ECO:0007669"/>
    <property type="project" value="TreeGrafter"/>
</dbReference>
<dbReference type="WBParaSite" id="SMUV_0000529601-mRNA-1">
    <property type="protein sequence ID" value="SMUV_0000529601-mRNA-1"/>
    <property type="gene ID" value="SMUV_0000529601"/>
</dbReference>
<proteinExistence type="predicted"/>
<reference evidence="6" key="1">
    <citation type="submission" date="2017-02" db="UniProtKB">
        <authorList>
            <consortium name="WormBaseParasite"/>
        </authorList>
    </citation>
    <scope>IDENTIFICATION</scope>
</reference>
<keyword evidence="2" id="KW-0677">Repeat</keyword>
<protein>
    <submittedName>
        <fullName evidence="6">Sulfurtransferase</fullName>
    </submittedName>
</protein>
<feature type="chain" id="PRO_5005893356" evidence="3">
    <location>
        <begin position="29"/>
        <end position="342"/>
    </location>
</feature>
<dbReference type="PANTHER" id="PTHR11364:SF7">
    <property type="entry name" value="THIOSULFATE SULFURTRANSFERASE MPST-1-RELATED"/>
    <property type="match status" value="1"/>
</dbReference>
<feature type="domain" description="Rhodanese" evidence="4">
    <location>
        <begin position="233"/>
        <end position="342"/>
    </location>
</feature>
<evidence type="ECO:0000256" key="1">
    <source>
        <dbReference type="ARBA" id="ARBA00022679"/>
    </source>
</evidence>
<dbReference type="STRING" id="451379.A0A0N5AL88"/>
<evidence type="ECO:0000313" key="5">
    <source>
        <dbReference type="Proteomes" id="UP000046393"/>
    </source>
</evidence>
<accession>A0A0N5AL88</accession>
<evidence type="ECO:0000256" key="2">
    <source>
        <dbReference type="ARBA" id="ARBA00022737"/>
    </source>
</evidence>
<organism evidence="5 6">
    <name type="scientific">Syphacia muris</name>
    <dbReference type="NCBI Taxonomy" id="451379"/>
    <lineage>
        <taxon>Eukaryota</taxon>
        <taxon>Metazoa</taxon>
        <taxon>Ecdysozoa</taxon>
        <taxon>Nematoda</taxon>
        <taxon>Chromadorea</taxon>
        <taxon>Rhabditida</taxon>
        <taxon>Spirurina</taxon>
        <taxon>Oxyuridomorpha</taxon>
        <taxon>Oxyuroidea</taxon>
        <taxon>Oxyuridae</taxon>
        <taxon>Syphacia</taxon>
    </lineage>
</organism>
<evidence type="ECO:0000256" key="3">
    <source>
        <dbReference type="SAM" id="SignalP"/>
    </source>
</evidence>
<dbReference type="InterPro" id="IPR001763">
    <property type="entry name" value="Rhodanese-like_dom"/>
</dbReference>
<dbReference type="Gene3D" id="3.40.250.10">
    <property type="entry name" value="Rhodanese-like domain"/>
    <property type="match status" value="2"/>
</dbReference>
<feature type="signal peptide" evidence="3">
    <location>
        <begin position="1"/>
        <end position="28"/>
    </location>
</feature>
<sequence length="342" mass="38456">MKNRQLLSLRYRTTALLILLTIGHCANAASYRYQKPFITVAELQQLINTGNVKVIDSVISGNVPVPDSKVYLSSYYGKFDLLMQIFQDTEYTNKHIPNAIPLNLNIACYPGLFQRYELYPPNIFERLLRKLGINDSDRIVVYDRNSLGGMLHAARIWLILKYYGVKNVQILYGGLEAWERSGNAVTNARTPFESGNFKATTNPEFIITFEELEARNADGEALIDSFETINVYDVRSADQYSGRTHVAYPASEILRGSHIKGAKNLPLISMFNQTYGLKKASLLIDALNRAGYLPGKPIILYCNSGNQAALMMVILYSTGIENLKIYQGGMTEMALRDPERIA</sequence>